<gene>
    <name evidence="1" type="ORF">F3B53_00160</name>
</gene>
<protein>
    <recommendedName>
        <fullName evidence="3">Major capsid protein</fullName>
    </recommendedName>
</protein>
<dbReference type="RefSeq" id="WP_284627824.1">
    <property type="nucleotide sequence ID" value="NZ_CP113514.1"/>
</dbReference>
<dbReference type="Proteomes" id="UP000375690">
    <property type="component" value="Unassembled WGS sequence"/>
</dbReference>
<organism evidence="1 2">
    <name type="scientific">Bacteroides ovatus</name>
    <dbReference type="NCBI Taxonomy" id="28116"/>
    <lineage>
        <taxon>Bacteria</taxon>
        <taxon>Pseudomonadati</taxon>
        <taxon>Bacteroidota</taxon>
        <taxon>Bacteroidia</taxon>
        <taxon>Bacteroidales</taxon>
        <taxon>Bacteroidaceae</taxon>
        <taxon>Bacteroides</taxon>
    </lineage>
</organism>
<comment type="caution">
    <text evidence="1">The sequence shown here is derived from an EMBL/GenBank/DDBJ whole genome shotgun (WGS) entry which is preliminary data.</text>
</comment>
<dbReference type="AlphaFoldDB" id="A0A6A1XTI0"/>
<dbReference type="EMBL" id="VWFC01000001">
    <property type="protein sequence ID" value="KAB1331218.1"/>
    <property type="molecule type" value="Genomic_DNA"/>
</dbReference>
<sequence length="399" mass="44941">MKSIFSTFKINDVKTGKPIDLIGTMQIMFDKATLENKTLWEQTYVDRWFDFRPPQLGLTAEGIMGKYSVRIRASIIGNDADTPLRAGRGFELWNGEIPRVGHKFKTDAKTLRTMLMVYENNRINPVQKLKEIQKCLFGDYKDAYLGCKDVADEIILKALSGGGMAIFDPAIDNPEGRKYLVDYGMPEENKQMVDSDKEWTEENIDNAAIDAVRILQKIVYEYANKGVTFDALLMAPVTKYRMMRSIGLRTGYLGKDKNTRSLTEDEFSAYLKSMKIPNIIEINKRTAYQKDGIPTNINPWNDDVIAFIPKTDDGKLGEVQPAFEDNAIMPDPQVQYTDAGDAIRIAKWTTGESTGQQAAEYTQGSWRAVPIISCINGIVNLKVRNTNVPYPDGEEIPVG</sequence>
<reference evidence="1 2" key="1">
    <citation type="journal article" date="2019" name="Nat. Med.">
        <title>A library of human gut bacterial isolates paired with longitudinal multiomics data enables mechanistic microbiome research.</title>
        <authorList>
            <person name="Poyet M."/>
            <person name="Groussin M."/>
            <person name="Gibbons S.M."/>
            <person name="Avila-Pacheco J."/>
            <person name="Jiang X."/>
            <person name="Kearney S.M."/>
            <person name="Perrotta A.R."/>
            <person name="Berdy B."/>
            <person name="Zhao S."/>
            <person name="Lieberman T.D."/>
            <person name="Swanson P.K."/>
            <person name="Smith M."/>
            <person name="Roesemann S."/>
            <person name="Alexander J.E."/>
            <person name="Rich S.A."/>
            <person name="Livny J."/>
            <person name="Vlamakis H."/>
            <person name="Clish C."/>
            <person name="Bullock K."/>
            <person name="Deik A."/>
            <person name="Scott J."/>
            <person name="Pierce K.A."/>
            <person name="Xavier R.J."/>
            <person name="Alm E.J."/>
        </authorList>
    </citation>
    <scope>NUCLEOTIDE SEQUENCE [LARGE SCALE GENOMIC DNA]</scope>
    <source>
        <strain evidence="1 2">BIOML-A2</strain>
    </source>
</reference>
<accession>A0A6A1XTI0</accession>
<evidence type="ECO:0000313" key="2">
    <source>
        <dbReference type="Proteomes" id="UP000375690"/>
    </source>
</evidence>
<evidence type="ECO:0000313" key="1">
    <source>
        <dbReference type="EMBL" id="KAB1331218.1"/>
    </source>
</evidence>
<name>A0A6A1XTI0_BACOV</name>
<evidence type="ECO:0008006" key="3">
    <source>
        <dbReference type="Google" id="ProtNLM"/>
    </source>
</evidence>
<proteinExistence type="predicted"/>